<dbReference type="Proteomes" id="UP000242188">
    <property type="component" value="Unassembled WGS sequence"/>
</dbReference>
<dbReference type="SUPFAM" id="SSF50814">
    <property type="entry name" value="Lipocalins"/>
    <property type="match status" value="1"/>
</dbReference>
<dbReference type="PRINTS" id="PR01273">
    <property type="entry name" value="INVTBRTCOLOR"/>
</dbReference>
<evidence type="ECO:0000256" key="10">
    <source>
        <dbReference type="PIRNR" id="PIRNR036893"/>
    </source>
</evidence>
<evidence type="ECO:0000256" key="6">
    <source>
        <dbReference type="ARBA" id="ARBA00022729"/>
    </source>
</evidence>
<dbReference type="InterPro" id="IPR022272">
    <property type="entry name" value="Lipocalin_CS"/>
</dbReference>
<dbReference type="CDD" id="cd19437">
    <property type="entry name" value="lipocalin_apoD-like"/>
    <property type="match status" value="1"/>
</dbReference>
<comment type="caution">
    <text evidence="12">The sequence shown here is derived from an EMBL/GenBank/DDBJ whole genome shotgun (WGS) entry which is preliminary data.</text>
</comment>
<dbReference type="Pfam" id="PF08212">
    <property type="entry name" value="Lipocalin_2"/>
    <property type="match status" value="1"/>
</dbReference>
<evidence type="ECO:0000259" key="11">
    <source>
        <dbReference type="Pfam" id="PF08212"/>
    </source>
</evidence>
<evidence type="ECO:0000256" key="9">
    <source>
        <dbReference type="ARBA" id="ARBA00023180"/>
    </source>
</evidence>
<evidence type="ECO:0000256" key="4">
    <source>
        <dbReference type="ARBA" id="ARBA00022448"/>
    </source>
</evidence>
<keyword evidence="5" id="KW-0964">Secreted</keyword>
<evidence type="ECO:0000256" key="1">
    <source>
        <dbReference type="ARBA" id="ARBA00004613"/>
    </source>
</evidence>
<dbReference type="PANTHER" id="PTHR10612">
    <property type="entry name" value="APOLIPOPROTEIN D"/>
    <property type="match status" value="1"/>
</dbReference>
<dbReference type="AlphaFoldDB" id="A0A210R2J7"/>
<dbReference type="EMBL" id="NEDP02000756">
    <property type="protein sequence ID" value="OWF55135.1"/>
    <property type="molecule type" value="Genomic_DNA"/>
</dbReference>
<dbReference type="GO" id="GO:0006629">
    <property type="term" value="P:lipid metabolic process"/>
    <property type="evidence" value="ECO:0007669"/>
    <property type="project" value="TreeGrafter"/>
</dbReference>
<evidence type="ECO:0000313" key="13">
    <source>
        <dbReference type="Proteomes" id="UP000242188"/>
    </source>
</evidence>
<dbReference type="InterPro" id="IPR022271">
    <property type="entry name" value="Lipocalin_ApoD"/>
</dbReference>
<dbReference type="PANTHER" id="PTHR10612:SF34">
    <property type="entry name" value="APOLIPOPROTEIN D"/>
    <property type="match status" value="1"/>
</dbReference>
<accession>A0A210R2J7</accession>
<evidence type="ECO:0000256" key="5">
    <source>
        <dbReference type="ARBA" id="ARBA00022525"/>
    </source>
</evidence>
<evidence type="ECO:0000256" key="8">
    <source>
        <dbReference type="ARBA" id="ARBA00023157"/>
    </source>
</evidence>
<organism evidence="12 13">
    <name type="scientific">Mizuhopecten yessoensis</name>
    <name type="common">Japanese scallop</name>
    <name type="synonym">Patinopecten yessoensis</name>
    <dbReference type="NCBI Taxonomy" id="6573"/>
    <lineage>
        <taxon>Eukaryota</taxon>
        <taxon>Metazoa</taxon>
        <taxon>Spiralia</taxon>
        <taxon>Lophotrochozoa</taxon>
        <taxon>Mollusca</taxon>
        <taxon>Bivalvia</taxon>
        <taxon>Autobranchia</taxon>
        <taxon>Pteriomorphia</taxon>
        <taxon>Pectinida</taxon>
        <taxon>Pectinoidea</taxon>
        <taxon>Pectinidae</taxon>
        <taxon>Mizuhopecten</taxon>
    </lineage>
</organism>
<reference evidence="12 13" key="1">
    <citation type="journal article" date="2017" name="Nat. Ecol. Evol.">
        <title>Scallop genome provides insights into evolution of bilaterian karyotype and development.</title>
        <authorList>
            <person name="Wang S."/>
            <person name="Zhang J."/>
            <person name="Jiao W."/>
            <person name="Li J."/>
            <person name="Xun X."/>
            <person name="Sun Y."/>
            <person name="Guo X."/>
            <person name="Huan P."/>
            <person name="Dong B."/>
            <person name="Zhang L."/>
            <person name="Hu X."/>
            <person name="Sun X."/>
            <person name="Wang J."/>
            <person name="Zhao C."/>
            <person name="Wang Y."/>
            <person name="Wang D."/>
            <person name="Huang X."/>
            <person name="Wang R."/>
            <person name="Lv J."/>
            <person name="Li Y."/>
            <person name="Zhang Z."/>
            <person name="Liu B."/>
            <person name="Lu W."/>
            <person name="Hui Y."/>
            <person name="Liang J."/>
            <person name="Zhou Z."/>
            <person name="Hou R."/>
            <person name="Li X."/>
            <person name="Liu Y."/>
            <person name="Li H."/>
            <person name="Ning X."/>
            <person name="Lin Y."/>
            <person name="Zhao L."/>
            <person name="Xing Q."/>
            <person name="Dou J."/>
            <person name="Li Y."/>
            <person name="Mao J."/>
            <person name="Guo H."/>
            <person name="Dou H."/>
            <person name="Li T."/>
            <person name="Mu C."/>
            <person name="Jiang W."/>
            <person name="Fu Q."/>
            <person name="Fu X."/>
            <person name="Miao Y."/>
            <person name="Liu J."/>
            <person name="Yu Q."/>
            <person name="Li R."/>
            <person name="Liao H."/>
            <person name="Li X."/>
            <person name="Kong Y."/>
            <person name="Jiang Z."/>
            <person name="Chourrout D."/>
            <person name="Li R."/>
            <person name="Bao Z."/>
        </authorList>
    </citation>
    <scope>NUCLEOTIDE SEQUENCE [LARGE SCALE GENOMIC DNA]</scope>
    <source>
        <strain evidence="12 13">PY_sf001</strain>
    </source>
</reference>
<feature type="domain" description="Lipocalin/cytosolic fatty-acid binding" evidence="11">
    <location>
        <begin position="53"/>
        <end position="197"/>
    </location>
</feature>
<gene>
    <name evidence="12" type="ORF">KP79_PYT14507</name>
</gene>
<dbReference type="PIRSF" id="PIRSF036893">
    <property type="entry name" value="Lipocalin_ApoD"/>
    <property type="match status" value="1"/>
</dbReference>
<dbReference type="GO" id="GO:0008289">
    <property type="term" value="F:lipid binding"/>
    <property type="evidence" value="ECO:0007669"/>
    <property type="project" value="UniProtKB-KW"/>
</dbReference>
<sequence>MKSVQTFTGTDQHDIINTTMIGQALLLAAAIALTSAQSFSFGGCPSATTQQSFDLSQYLGIWYELYRFPTSYEKGQRCITANYTLQANNHIYVHNEGFDPKTGKPSIAIGDAYQNDPQNSPSKLKIRFAAHTPYGNYWVLKTDYTSYTLIYSCIDILGLSHLEQAWIMSRERSLPQAKIDELMDVFKSFKIDTNHFLKADQAGC</sequence>
<name>A0A210R2J7_MIZYE</name>
<dbReference type="FunFam" id="2.40.128.20:FF:000003">
    <property type="entry name" value="Apolipoprotein D"/>
    <property type="match status" value="1"/>
</dbReference>
<dbReference type="GO" id="GO:0000302">
    <property type="term" value="P:response to reactive oxygen species"/>
    <property type="evidence" value="ECO:0007669"/>
    <property type="project" value="TreeGrafter"/>
</dbReference>
<dbReference type="InterPro" id="IPR000566">
    <property type="entry name" value="Lipocln_cytosolic_FA-bd_dom"/>
</dbReference>
<keyword evidence="8" id="KW-1015">Disulfide bond</keyword>
<evidence type="ECO:0000256" key="2">
    <source>
        <dbReference type="ARBA" id="ARBA00006889"/>
    </source>
</evidence>
<keyword evidence="4" id="KW-0813">Transport</keyword>
<keyword evidence="6" id="KW-0732">Signal</keyword>
<dbReference type="GO" id="GO:0031409">
    <property type="term" value="F:pigment binding"/>
    <property type="evidence" value="ECO:0007669"/>
    <property type="project" value="InterPro"/>
</dbReference>
<dbReference type="GO" id="GO:0005576">
    <property type="term" value="C:extracellular region"/>
    <property type="evidence" value="ECO:0007669"/>
    <property type="project" value="UniProtKB-SubCell"/>
</dbReference>
<dbReference type="Gene3D" id="2.40.128.20">
    <property type="match status" value="1"/>
</dbReference>
<evidence type="ECO:0000256" key="3">
    <source>
        <dbReference type="ARBA" id="ARBA00019890"/>
    </source>
</evidence>
<keyword evidence="9" id="KW-0325">Glycoprotein</keyword>
<dbReference type="OrthoDB" id="565904at2759"/>
<comment type="similarity">
    <text evidence="2 10">Belongs to the calycin superfamily. Lipocalin family.</text>
</comment>
<evidence type="ECO:0000256" key="7">
    <source>
        <dbReference type="ARBA" id="ARBA00023121"/>
    </source>
</evidence>
<dbReference type="GO" id="GO:0005737">
    <property type="term" value="C:cytoplasm"/>
    <property type="evidence" value="ECO:0007669"/>
    <property type="project" value="TreeGrafter"/>
</dbReference>
<dbReference type="PROSITE" id="PS00213">
    <property type="entry name" value="LIPOCALIN"/>
    <property type="match status" value="1"/>
</dbReference>
<keyword evidence="13" id="KW-1185">Reference proteome</keyword>
<dbReference type="InterPro" id="IPR003057">
    <property type="entry name" value="Invtbrt_color"/>
</dbReference>
<comment type="subcellular location">
    <subcellularLocation>
        <location evidence="1">Secreted</location>
    </subcellularLocation>
</comment>
<proteinExistence type="inferred from homology"/>
<evidence type="ECO:0000313" key="12">
    <source>
        <dbReference type="EMBL" id="OWF55135.1"/>
    </source>
</evidence>
<keyword evidence="7" id="KW-0446">Lipid-binding</keyword>
<keyword evidence="12" id="KW-0449">Lipoprotein</keyword>
<dbReference type="InterPro" id="IPR012674">
    <property type="entry name" value="Calycin"/>
</dbReference>
<protein>
    <recommendedName>
        <fullName evidence="3">Apolipoprotein D</fullName>
    </recommendedName>
</protein>